<reference evidence="3" key="1">
    <citation type="journal article" date="2019" name="Int. J. Syst. Evol. Microbiol.">
        <title>The Global Catalogue of Microorganisms (GCM) 10K type strain sequencing project: providing services to taxonomists for standard genome sequencing and annotation.</title>
        <authorList>
            <consortium name="The Broad Institute Genomics Platform"/>
            <consortium name="The Broad Institute Genome Sequencing Center for Infectious Disease"/>
            <person name="Wu L."/>
            <person name="Ma J."/>
        </authorList>
    </citation>
    <scope>NUCLEOTIDE SEQUENCE [LARGE SCALE GENOMIC DNA]</scope>
    <source>
        <strain evidence="3">CGMCC 4.1641</strain>
    </source>
</reference>
<evidence type="ECO:0000256" key="1">
    <source>
        <dbReference type="SAM" id="Phobius"/>
    </source>
</evidence>
<accession>A0ABV8SG12</accession>
<feature type="transmembrane region" description="Helical" evidence="1">
    <location>
        <begin position="32"/>
        <end position="51"/>
    </location>
</feature>
<dbReference type="Proteomes" id="UP001595755">
    <property type="component" value="Unassembled WGS sequence"/>
</dbReference>
<dbReference type="RefSeq" id="WP_204602568.1">
    <property type="nucleotide sequence ID" value="NZ_JBHSED010000065.1"/>
</dbReference>
<dbReference type="EMBL" id="JBHSED010000065">
    <property type="protein sequence ID" value="MFC4306463.1"/>
    <property type="molecule type" value="Genomic_DNA"/>
</dbReference>
<keyword evidence="1" id="KW-1133">Transmembrane helix</keyword>
<keyword evidence="1" id="KW-0472">Membrane</keyword>
<comment type="caution">
    <text evidence="2">The sequence shown here is derived from an EMBL/GenBank/DDBJ whole genome shotgun (WGS) entry which is preliminary data.</text>
</comment>
<feature type="transmembrane region" description="Helical" evidence="1">
    <location>
        <begin position="7"/>
        <end position="26"/>
    </location>
</feature>
<organism evidence="2 3">
    <name type="scientific">Cohnella boryungensis</name>
    <dbReference type="NCBI Taxonomy" id="768479"/>
    <lineage>
        <taxon>Bacteria</taxon>
        <taxon>Bacillati</taxon>
        <taxon>Bacillota</taxon>
        <taxon>Bacilli</taxon>
        <taxon>Bacillales</taxon>
        <taxon>Paenibacillaceae</taxon>
        <taxon>Cohnella</taxon>
    </lineage>
</organism>
<protein>
    <recommendedName>
        <fullName evidence="4">DUF304 domain-containing protein</fullName>
    </recommendedName>
</protein>
<evidence type="ECO:0000313" key="2">
    <source>
        <dbReference type="EMBL" id="MFC4306463.1"/>
    </source>
</evidence>
<evidence type="ECO:0008006" key="4">
    <source>
        <dbReference type="Google" id="ProtNLM"/>
    </source>
</evidence>
<evidence type="ECO:0000313" key="3">
    <source>
        <dbReference type="Proteomes" id="UP001595755"/>
    </source>
</evidence>
<proteinExistence type="predicted"/>
<name>A0ABV8SG12_9BACL</name>
<gene>
    <name evidence="2" type="ORF">ACFO1S_23870</name>
</gene>
<keyword evidence="3" id="KW-1185">Reference proteome</keyword>
<keyword evidence="1" id="KW-0812">Transmembrane</keyword>
<sequence>MIFRRTNSIYIILVLSIFNLVFGSHYLDQDLFELIVGILLMFFFYLVTTFIKVENGLIKRHSIFIIKKTIIIKELGLIEAVRIRKAGVIYIRIGNSVQEEYYILHGKNNIKIKIDSKYRRRGYTLGQFLIKEYKIPHRETEKIKYSGVRP</sequence>